<protein>
    <submittedName>
        <fullName evidence="2">Uncharacterized protein</fullName>
    </submittedName>
</protein>
<keyword evidence="3" id="KW-1185">Reference proteome</keyword>
<proteinExistence type="predicted"/>
<dbReference type="AlphaFoldDB" id="A0AA34RD59"/>
<dbReference type="Proteomes" id="UP000008305">
    <property type="component" value="Chromosome"/>
</dbReference>
<dbReference type="RefSeq" id="WP_013712602.1">
    <property type="nucleotide sequence ID" value="NC_015408.1"/>
</dbReference>
<keyword evidence="1" id="KW-0472">Membrane</keyword>
<evidence type="ECO:0000313" key="2">
    <source>
        <dbReference type="EMBL" id="AEB41524.1"/>
    </source>
</evidence>
<reference evidence="2 3" key="1">
    <citation type="journal article" date="2011" name="J. Bacteriol.">
        <title>Genome sequence of the obligate intracellular animal pathogen Chlamydia pecorum E58.</title>
        <authorList>
            <person name="Mojica S."/>
            <person name="Huot Creasy H."/>
            <person name="Daugherty S."/>
            <person name="Read T.D."/>
            <person name="Kim T."/>
            <person name="Kaltenboeck B."/>
            <person name="Bavoil P."/>
            <person name="Myers G.S."/>
        </authorList>
    </citation>
    <scope>NUCLEOTIDE SEQUENCE [LARGE SCALE GENOMIC DNA]</scope>
    <source>
        <strain evidence="2 3">E58</strain>
    </source>
</reference>
<feature type="transmembrane region" description="Helical" evidence="1">
    <location>
        <begin position="25"/>
        <end position="47"/>
    </location>
</feature>
<dbReference type="EMBL" id="CP002608">
    <property type="protein sequence ID" value="AEB41524.1"/>
    <property type="molecule type" value="Genomic_DNA"/>
</dbReference>
<keyword evidence="1" id="KW-1133">Transmembrane helix</keyword>
<keyword evidence="1" id="KW-0812">Transmembrane</keyword>
<gene>
    <name evidence="2" type="ordered locus">G5S_0549</name>
</gene>
<evidence type="ECO:0000256" key="1">
    <source>
        <dbReference type="SAM" id="Phobius"/>
    </source>
</evidence>
<evidence type="ECO:0000313" key="3">
    <source>
        <dbReference type="Proteomes" id="UP000008305"/>
    </source>
</evidence>
<sequence>MAASIERIDSPVSLFPPESQPKKRLCNVVFLVMCFTLALLAFTAGALALGFCVHHLCLLSLLILPILALLAKETLSSAVYEVYVALGVLPSLSKKLA</sequence>
<organism evidence="2 3">
    <name type="scientific">Chlamydia pecorum (strain ATCC VR-628 / DSM 29919 / E58)</name>
    <name type="common">Chlamydophila pecorum</name>
    <dbReference type="NCBI Taxonomy" id="331635"/>
    <lineage>
        <taxon>Bacteria</taxon>
        <taxon>Pseudomonadati</taxon>
        <taxon>Chlamydiota</taxon>
        <taxon>Chlamydiia</taxon>
        <taxon>Chlamydiales</taxon>
        <taxon>Chlamydiaceae</taxon>
        <taxon>Chlamydia/Chlamydophila group</taxon>
        <taxon>Chlamydia</taxon>
    </lineage>
</organism>
<dbReference type="KEGG" id="cpm:G5S_0549"/>
<name>A0AA34RD59_CHLPE</name>
<accession>A0AA34RD59</accession>
<feature type="transmembrane region" description="Helical" evidence="1">
    <location>
        <begin position="53"/>
        <end position="71"/>
    </location>
</feature>